<proteinExistence type="predicted"/>
<reference evidence="6 7" key="1">
    <citation type="journal article" date="2021" name="BMC Genomics">
        <title>Datura genome reveals duplications of psychoactive alkaloid biosynthetic genes and high mutation rate following tissue culture.</title>
        <authorList>
            <person name="Rajewski A."/>
            <person name="Carter-House D."/>
            <person name="Stajich J."/>
            <person name="Litt A."/>
        </authorList>
    </citation>
    <scope>NUCLEOTIDE SEQUENCE [LARGE SCALE GENOMIC DNA]</scope>
    <source>
        <strain evidence="6">AR-01</strain>
    </source>
</reference>
<dbReference type="InterPro" id="IPR004367">
    <property type="entry name" value="Cyclin_C-dom"/>
</dbReference>
<dbReference type="Pfam" id="PF02984">
    <property type="entry name" value="Cyclin_C"/>
    <property type="match status" value="1"/>
</dbReference>
<keyword evidence="3" id="KW-0131">Cell cycle</keyword>
<gene>
    <name evidence="6" type="ORF">HAX54_038027</name>
</gene>
<evidence type="ECO:0000259" key="5">
    <source>
        <dbReference type="Pfam" id="PF02984"/>
    </source>
</evidence>
<feature type="domain" description="Cyclin C-terminal" evidence="5">
    <location>
        <begin position="53"/>
        <end position="112"/>
    </location>
</feature>
<dbReference type="Gene3D" id="1.10.472.10">
    <property type="entry name" value="Cyclin-like"/>
    <property type="match status" value="2"/>
</dbReference>
<organism evidence="6 7">
    <name type="scientific">Datura stramonium</name>
    <name type="common">Jimsonweed</name>
    <name type="synonym">Common thornapple</name>
    <dbReference type="NCBI Taxonomy" id="4076"/>
    <lineage>
        <taxon>Eukaryota</taxon>
        <taxon>Viridiplantae</taxon>
        <taxon>Streptophyta</taxon>
        <taxon>Embryophyta</taxon>
        <taxon>Tracheophyta</taxon>
        <taxon>Spermatophyta</taxon>
        <taxon>Magnoliopsida</taxon>
        <taxon>eudicotyledons</taxon>
        <taxon>Gunneridae</taxon>
        <taxon>Pentapetalae</taxon>
        <taxon>asterids</taxon>
        <taxon>lamiids</taxon>
        <taxon>Solanales</taxon>
        <taxon>Solanaceae</taxon>
        <taxon>Solanoideae</taxon>
        <taxon>Datureae</taxon>
        <taxon>Datura</taxon>
    </lineage>
</organism>
<sequence length="148" mass="17049">MACLSLSAKLNEIRGSLPSLSQYPLTKYNINTRDIMRMEFVVLGELNWNMSCVTPFDFTTYFVSRFCRQVSTRHFTIMATGKIIMSVLRDVSLMHHRPSVIAAAATLVAINRNLTREELEIHIYALPLNGYLQIDDVCYCYYKLLELN</sequence>
<dbReference type="InterPro" id="IPR006671">
    <property type="entry name" value="Cyclin_N"/>
</dbReference>
<evidence type="ECO:0000259" key="4">
    <source>
        <dbReference type="Pfam" id="PF00134"/>
    </source>
</evidence>
<evidence type="ECO:0000256" key="1">
    <source>
        <dbReference type="ARBA" id="ARBA00022618"/>
    </source>
</evidence>
<dbReference type="CDD" id="cd20544">
    <property type="entry name" value="CYCLIN_AtCycD-like_rpt2"/>
    <property type="match status" value="1"/>
</dbReference>
<dbReference type="PANTHER" id="PTHR10177">
    <property type="entry name" value="CYCLINS"/>
    <property type="match status" value="1"/>
</dbReference>
<keyword evidence="7" id="KW-1185">Reference proteome</keyword>
<dbReference type="SUPFAM" id="SSF47954">
    <property type="entry name" value="Cyclin-like"/>
    <property type="match status" value="2"/>
</dbReference>
<dbReference type="EMBL" id="JACEIK010000517">
    <property type="protein sequence ID" value="MCD7458363.1"/>
    <property type="molecule type" value="Genomic_DNA"/>
</dbReference>
<accession>A0ABS8SHH0</accession>
<keyword evidence="1" id="KW-0132">Cell division</keyword>
<feature type="domain" description="Cyclin N-terminal" evidence="4">
    <location>
        <begin position="2"/>
        <end position="51"/>
    </location>
</feature>
<dbReference type="InterPro" id="IPR039361">
    <property type="entry name" value="Cyclin"/>
</dbReference>
<evidence type="ECO:0000256" key="2">
    <source>
        <dbReference type="ARBA" id="ARBA00023127"/>
    </source>
</evidence>
<evidence type="ECO:0000313" key="7">
    <source>
        <dbReference type="Proteomes" id="UP000823775"/>
    </source>
</evidence>
<evidence type="ECO:0000313" key="6">
    <source>
        <dbReference type="EMBL" id="MCD7458363.1"/>
    </source>
</evidence>
<protein>
    <submittedName>
        <fullName evidence="6">Uncharacterized protein</fullName>
    </submittedName>
</protein>
<dbReference type="Proteomes" id="UP000823775">
    <property type="component" value="Unassembled WGS sequence"/>
</dbReference>
<keyword evidence="2" id="KW-0195">Cyclin</keyword>
<dbReference type="InterPro" id="IPR036915">
    <property type="entry name" value="Cyclin-like_sf"/>
</dbReference>
<dbReference type="Pfam" id="PF00134">
    <property type="entry name" value="Cyclin_N"/>
    <property type="match status" value="1"/>
</dbReference>
<comment type="caution">
    <text evidence="6">The sequence shown here is derived from an EMBL/GenBank/DDBJ whole genome shotgun (WGS) entry which is preliminary data.</text>
</comment>
<name>A0ABS8SHH0_DATST</name>
<evidence type="ECO:0000256" key="3">
    <source>
        <dbReference type="ARBA" id="ARBA00023306"/>
    </source>
</evidence>